<keyword evidence="4" id="KW-0804">Transcription</keyword>
<keyword evidence="3" id="KW-0238">DNA-binding</keyword>
<dbReference type="InterPro" id="IPR015300">
    <property type="entry name" value="DNA-bd_pseudobarrel_sf"/>
</dbReference>
<feature type="domain" description="TF-B3" evidence="6">
    <location>
        <begin position="31"/>
        <end position="123"/>
    </location>
</feature>
<dbReference type="PANTHER" id="PTHR31391:SF4">
    <property type="entry name" value="B3 DOMAIN-CONTAINING PROTEIN OS03G0184500"/>
    <property type="match status" value="1"/>
</dbReference>
<dbReference type="SMART" id="SM01019">
    <property type="entry name" value="B3"/>
    <property type="match status" value="1"/>
</dbReference>
<keyword evidence="5" id="KW-0539">Nucleus</keyword>
<dbReference type="AlphaFoldDB" id="A0A151U7N3"/>
<dbReference type="STRING" id="3821.A0A151U7N3"/>
<evidence type="ECO:0000313" key="8">
    <source>
        <dbReference type="Proteomes" id="UP000075243"/>
    </source>
</evidence>
<gene>
    <name evidence="7" type="ORF">KK1_008034</name>
</gene>
<dbReference type="CDD" id="cd10017">
    <property type="entry name" value="B3_DNA"/>
    <property type="match status" value="1"/>
</dbReference>
<sequence>MGEDRGGATKSVKVEQVTSKVVETSRSKAPSFFIVLKASYVNGHSVVIPSKFVKKYLKEKRSDDILLRVLDGRTWTVNFRNGRFCAGWNKFASDNHLKEGDVCAFGLTKSQGHCFEVTIIRISEETHLSGNNSWS</sequence>
<dbReference type="SUPFAM" id="SSF101936">
    <property type="entry name" value="DNA-binding pseudobarrel domain"/>
    <property type="match status" value="1"/>
</dbReference>
<reference evidence="7 8" key="1">
    <citation type="journal article" date="2012" name="Nat. Biotechnol.">
        <title>Draft genome sequence of pigeonpea (Cajanus cajan), an orphan legume crop of resource-poor farmers.</title>
        <authorList>
            <person name="Varshney R.K."/>
            <person name="Chen W."/>
            <person name="Li Y."/>
            <person name="Bharti A.K."/>
            <person name="Saxena R.K."/>
            <person name="Schlueter J.A."/>
            <person name="Donoghue M.T."/>
            <person name="Azam S."/>
            <person name="Fan G."/>
            <person name="Whaley A.M."/>
            <person name="Farmer A.D."/>
            <person name="Sheridan J."/>
            <person name="Iwata A."/>
            <person name="Tuteja R."/>
            <person name="Penmetsa R.V."/>
            <person name="Wu W."/>
            <person name="Upadhyaya H.D."/>
            <person name="Yang S.P."/>
            <person name="Shah T."/>
            <person name="Saxena K.B."/>
            <person name="Michael T."/>
            <person name="McCombie W.R."/>
            <person name="Yang B."/>
            <person name="Zhang G."/>
            <person name="Yang H."/>
            <person name="Wang J."/>
            <person name="Spillane C."/>
            <person name="Cook D.R."/>
            <person name="May G.D."/>
            <person name="Xu X."/>
            <person name="Jackson S.A."/>
        </authorList>
    </citation>
    <scope>NUCLEOTIDE SEQUENCE [LARGE SCALE GENOMIC DNA]</scope>
    <source>
        <strain evidence="8">cv. Asha</strain>
    </source>
</reference>
<dbReference type="Proteomes" id="UP000075243">
    <property type="component" value="Chromosome 2"/>
</dbReference>
<dbReference type="Gene3D" id="2.40.330.10">
    <property type="entry name" value="DNA-binding pseudobarrel domain"/>
    <property type="match status" value="1"/>
</dbReference>
<organism evidence="7 8">
    <name type="scientific">Cajanus cajan</name>
    <name type="common">Pigeon pea</name>
    <name type="synonym">Cajanus indicus</name>
    <dbReference type="NCBI Taxonomy" id="3821"/>
    <lineage>
        <taxon>Eukaryota</taxon>
        <taxon>Viridiplantae</taxon>
        <taxon>Streptophyta</taxon>
        <taxon>Embryophyta</taxon>
        <taxon>Tracheophyta</taxon>
        <taxon>Spermatophyta</taxon>
        <taxon>Magnoliopsida</taxon>
        <taxon>eudicotyledons</taxon>
        <taxon>Gunneridae</taxon>
        <taxon>Pentapetalae</taxon>
        <taxon>rosids</taxon>
        <taxon>fabids</taxon>
        <taxon>Fabales</taxon>
        <taxon>Fabaceae</taxon>
        <taxon>Papilionoideae</taxon>
        <taxon>50 kb inversion clade</taxon>
        <taxon>NPAAA clade</taxon>
        <taxon>indigoferoid/millettioid clade</taxon>
        <taxon>Phaseoleae</taxon>
        <taxon>Cajanus</taxon>
    </lineage>
</organism>
<comment type="subcellular location">
    <subcellularLocation>
        <location evidence="1">Nucleus</location>
    </subcellularLocation>
</comment>
<keyword evidence="2" id="KW-0805">Transcription regulation</keyword>
<dbReference type="Pfam" id="PF02362">
    <property type="entry name" value="B3"/>
    <property type="match status" value="1"/>
</dbReference>
<dbReference type="PANTHER" id="PTHR31391">
    <property type="entry name" value="B3 DOMAIN-CONTAINING PROTEIN OS11G0197600-RELATED"/>
    <property type="match status" value="1"/>
</dbReference>
<accession>A0A151U7N3</accession>
<dbReference type="GO" id="GO:0005634">
    <property type="term" value="C:nucleus"/>
    <property type="evidence" value="ECO:0007669"/>
    <property type="project" value="UniProtKB-SubCell"/>
</dbReference>
<dbReference type="EMBL" id="CM003604">
    <property type="protein sequence ID" value="KYP75312.1"/>
    <property type="molecule type" value="Genomic_DNA"/>
</dbReference>
<name>A0A151U7N3_CAJCA</name>
<dbReference type="InterPro" id="IPR044837">
    <property type="entry name" value="REM16-like"/>
</dbReference>
<dbReference type="GO" id="GO:0003677">
    <property type="term" value="F:DNA binding"/>
    <property type="evidence" value="ECO:0007669"/>
    <property type="project" value="UniProtKB-KW"/>
</dbReference>
<evidence type="ECO:0000256" key="1">
    <source>
        <dbReference type="ARBA" id="ARBA00004123"/>
    </source>
</evidence>
<evidence type="ECO:0000256" key="4">
    <source>
        <dbReference type="ARBA" id="ARBA00023163"/>
    </source>
</evidence>
<dbReference type="OMA" id="HYLYLPA"/>
<evidence type="ECO:0000256" key="2">
    <source>
        <dbReference type="ARBA" id="ARBA00023015"/>
    </source>
</evidence>
<evidence type="ECO:0000313" key="7">
    <source>
        <dbReference type="EMBL" id="KYP75312.1"/>
    </source>
</evidence>
<dbReference type="PROSITE" id="PS50863">
    <property type="entry name" value="B3"/>
    <property type="match status" value="1"/>
</dbReference>
<keyword evidence="8" id="KW-1185">Reference proteome</keyword>
<protein>
    <submittedName>
        <fullName evidence="7">B3 domain-containing protein REM19</fullName>
    </submittedName>
</protein>
<proteinExistence type="predicted"/>
<dbReference type="Gramene" id="C.cajan_07807.t">
    <property type="protein sequence ID" value="C.cajan_07807.t"/>
    <property type="gene ID" value="C.cajan_07807"/>
</dbReference>
<evidence type="ECO:0000259" key="6">
    <source>
        <dbReference type="PROSITE" id="PS50863"/>
    </source>
</evidence>
<dbReference type="InterPro" id="IPR003340">
    <property type="entry name" value="B3_DNA-bd"/>
</dbReference>
<evidence type="ECO:0000256" key="5">
    <source>
        <dbReference type="ARBA" id="ARBA00023242"/>
    </source>
</evidence>
<evidence type="ECO:0000256" key="3">
    <source>
        <dbReference type="ARBA" id="ARBA00023125"/>
    </source>
</evidence>